<gene>
    <name evidence="2" type="ORF">TPC1_15978</name>
</gene>
<keyword evidence="2" id="KW-0418">Kinase</keyword>
<dbReference type="Pfam" id="PF00069">
    <property type="entry name" value="Pkinase"/>
    <property type="match status" value="1"/>
</dbReference>
<feature type="non-terminal residue" evidence="2">
    <location>
        <position position="1"/>
    </location>
</feature>
<proteinExistence type="predicted"/>
<dbReference type="PANTHER" id="PTHR13902">
    <property type="entry name" value="SERINE/THREONINE-PROTEIN KINASE WNK WITH NO LYSINE -RELATED"/>
    <property type="match status" value="1"/>
</dbReference>
<dbReference type="InterPro" id="IPR011009">
    <property type="entry name" value="Kinase-like_dom_sf"/>
</dbReference>
<dbReference type="AlphaFoldDB" id="A0A146K9R8"/>
<reference evidence="2" key="1">
    <citation type="submission" date="2015-07" db="EMBL/GenBank/DDBJ databases">
        <title>Adaptation to a free-living lifestyle via gene acquisitions in the diplomonad Trepomonas sp. PC1.</title>
        <authorList>
            <person name="Xu F."/>
            <person name="Jerlstrom-Hultqvist J."/>
            <person name="Kolisko M."/>
            <person name="Simpson A.G.B."/>
            <person name="Roger A.J."/>
            <person name="Svard S.G."/>
            <person name="Andersson J.O."/>
        </authorList>
    </citation>
    <scope>NUCLEOTIDE SEQUENCE</scope>
    <source>
        <strain evidence="2">PC1</strain>
    </source>
</reference>
<dbReference type="EMBL" id="GDID01004437">
    <property type="protein sequence ID" value="JAP92169.1"/>
    <property type="molecule type" value="Transcribed_RNA"/>
</dbReference>
<dbReference type="SMART" id="SM00220">
    <property type="entry name" value="S_TKc"/>
    <property type="match status" value="1"/>
</dbReference>
<dbReference type="GO" id="GO:0005524">
    <property type="term" value="F:ATP binding"/>
    <property type="evidence" value="ECO:0007669"/>
    <property type="project" value="InterPro"/>
</dbReference>
<dbReference type="GO" id="GO:0004672">
    <property type="term" value="F:protein kinase activity"/>
    <property type="evidence" value="ECO:0007669"/>
    <property type="project" value="InterPro"/>
</dbReference>
<accession>A0A146K9R8</accession>
<dbReference type="Gene3D" id="3.30.200.20">
    <property type="entry name" value="Phosphorylase Kinase, domain 1"/>
    <property type="match status" value="1"/>
</dbReference>
<evidence type="ECO:0000259" key="1">
    <source>
        <dbReference type="PROSITE" id="PS50011"/>
    </source>
</evidence>
<dbReference type="PROSITE" id="PS00108">
    <property type="entry name" value="PROTEIN_KINASE_ST"/>
    <property type="match status" value="1"/>
</dbReference>
<feature type="domain" description="Protein kinase" evidence="1">
    <location>
        <begin position="27"/>
        <end position="286"/>
    </location>
</feature>
<evidence type="ECO:0000313" key="2">
    <source>
        <dbReference type="EMBL" id="JAP92169.1"/>
    </source>
</evidence>
<protein>
    <submittedName>
        <fullName evidence="2">Kinase, WNK</fullName>
    </submittedName>
</protein>
<dbReference type="InterPro" id="IPR000719">
    <property type="entry name" value="Prot_kinase_dom"/>
</dbReference>
<dbReference type="SUPFAM" id="SSF56112">
    <property type="entry name" value="Protein kinase-like (PK-like)"/>
    <property type="match status" value="1"/>
</dbReference>
<name>A0A146K9R8_9EUKA</name>
<dbReference type="InterPro" id="IPR008271">
    <property type="entry name" value="Ser/Thr_kinase_AS"/>
</dbReference>
<dbReference type="InterPro" id="IPR050588">
    <property type="entry name" value="WNK_Ser-Thr_kinase"/>
</dbReference>
<dbReference type="Gene3D" id="1.10.510.10">
    <property type="entry name" value="Transferase(Phosphotransferase) domain 1"/>
    <property type="match status" value="1"/>
</dbReference>
<sequence>KIYDSSKIPSPIMPNVSELLPQYKYIKYSNEQLGVGSFKRVYKCFNTKDGQEYAWNEITLENLDANATAKLFQEIAMYRKCNHPNILKIYDFWFSEENQLIFTTQLMSTSLSLFVQKLQQPIRLSILQNWAKQILDALKYLHEQNIIHRDIKAQNIYIDAQTSCVTIGDLGLATTTQLPTICFSKQQQSILGTSEFMAPEIYQQHYTTLADIYAFGNVLIELATKEFPYQECKHTMEIYTKVTQGVPPLSLQKITNQLLLDLIKTCTNIDPQKRLSASALLQTQFFKTDFQSQETIDRHKKPSIEAKSTTNLKQNCIKVKELMKDKQECNIVIYFYDKESKINWMVKKDEDQLKLVEEIIDIWSEISSKKEELKQLMKRLFDKWIHSELVVDELIM</sequence>
<dbReference type="PROSITE" id="PS50011">
    <property type="entry name" value="PROTEIN_KINASE_DOM"/>
    <property type="match status" value="1"/>
</dbReference>
<organism evidence="2">
    <name type="scientific">Trepomonas sp. PC1</name>
    <dbReference type="NCBI Taxonomy" id="1076344"/>
    <lineage>
        <taxon>Eukaryota</taxon>
        <taxon>Metamonada</taxon>
        <taxon>Diplomonadida</taxon>
        <taxon>Hexamitidae</taxon>
        <taxon>Hexamitinae</taxon>
        <taxon>Trepomonas</taxon>
    </lineage>
</organism>
<keyword evidence="2" id="KW-0808">Transferase</keyword>